<evidence type="ECO:0000256" key="2">
    <source>
        <dbReference type="ARBA" id="ARBA00022980"/>
    </source>
</evidence>
<dbReference type="Gene3D" id="3.30.420.100">
    <property type="match status" value="1"/>
</dbReference>
<dbReference type="GO" id="GO:0003735">
    <property type="term" value="F:structural constituent of ribosome"/>
    <property type="evidence" value="ECO:0007669"/>
    <property type="project" value="InterPro"/>
</dbReference>
<accession>A0A834NV78</accession>
<sequence>MKGAVDGGLNIPHSTKRFPGYDSESKSFNADVHRKHIFGQHVANYMRTLEQQDDEVFKKQFSQYIKNGIVANNKYNGNIPVLKKVEFSNYDVSEEKGSHILGKKYSTL</sequence>
<evidence type="ECO:0000256" key="4">
    <source>
        <dbReference type="SAM" id="MobiDB-lite"/>
    </source>
</evidence>
<reference evidence="5" key="1">
    <citation type="journal article" date="2020" name="G3 (Bethesda)">
        <title>High-Quality Assemblies for Three Invasive Social Wasps from the &lt;i&gt;Vespula&lt;/i&gt; Genus.</title>
        <authorList>
            <person name="Harrop T.W.R."/>
            <person name="Guhlin J."/>
            <person name="McLaughlin G.M."/>
            <person name="Permina E."/>
            <person name="Stockwell P."/>
            <person name="Gilligan J."/>
            <person name="Le Lec M.F."/>
            <person name="Gruber M.A.M."/>
            <person name="Quinn O."/>
            <person name="Lovegrove M."/>
            <person name="Duncan E.J."/>
            <person name="Remnant E.J."/>
            <person name="Van Eeckhoven J."/>
            <person name="Graham B."/>
            <person name="Knapp R.A."/>
            <person name="Langford K.W."/>
            <person name="Kronenberg Z."/>
            <person name="Press M.O."/>
            <person name="Eacker S.M."/>
            <person name="Wilson-Rankin E.E."/>
            <person name="Purcell J."/>
            <person name="Lester P.J."/>
            <person name="Dearden P.K."/>
        </authorList>
    </citation>
    <scope>NUCLEOTIDE SEQUENCE</scope>
    <source>
        <strain evidence="5">Linc-1</strain>
    </source>
</reference>
<organism evidence="5 6">
    <name type="scientific">Vespula germanica</name>
    <name type="common">German yellow jacket</name>
    <name type="synonym">Paravespula germanica</name>
    <dbReference type="NCBI Taxonomy" id="30212"/>
    <lineage>
        <taxon>Eukaryota</taxon>
        <taxon>Metazoa</taxon>
        <taxon>Ecdysozoa</taxon>
        <taxon>Arthropoda</taxon>
        <taxon>Hexapoda</taxon>
        <taxon>Insecta</taxon>
        <taxon>Pterygota</taxon>
        <taxon>Neoptera</taxon>
        <taxon>Endopterygota</taxon>
        <taxon>Hymenoptera</taxon>
        <taxon>Apocrita</taxon>
        <taxon>Aculeata</taxon>
        <taxon>Vespoidea</taxon>
        <taxon>Vespidae</taxon>
        <taxon>Vespinae</taxon>
        <taxon>Vespula</taxon>
    </lineage>
</organism>
<dbReference type="AlphaFoldDB" id="A0A834NV78"/>
<dbReference type="InterPro" id="IPR005485">
    <property type="entry name" value="Rbsml_uL18_euk_arch"/>
</dbReference>
<gene>
    <name evidence="5" type="ORF">HZH68_001326</name>
</gene>
<evidence type="ECO:0000256" key="3">
    <source>
        <dbReference type="ARBA" id="ARBA00023274"/>
    </source>
</evidence>
<comment type="similarity">
    <text evidence="1">Belongs to the universal ribosomal protein uL18 family.</text>
</comment>
<dbReference type="EMBL" id="JACSDZ010000001">
    <property type="protein sequence ID" value="KAF7418673.1"/>
    <property type="molecule type" value="Genomic_DNA"/>
</dbReference>
<dbReference type="PRINTS" id="PR00058">
    <property type="entry name" value="RIBOSOMALL5"/>
</dbReference>
<evidence type="ECO:0000313" key="6">
    <source>
        <dbReference type="Proteomes" id="UP000617340"/>
    </source>
</evidence>
<keyword evidence="3" id="KW-0687">Ribonucleoprotein</keyword>
<dbReference type="PANTHER" id="PTHR23410">
    <property type="entry name" value="RIBOSOMAL PROTEIN L5-RELATED"/>
    <property type="match status" value="1"/>
</dbReference>
<dbReference type="Proteomes" id="UP000617340">
    <property type="component" value="Unassembled WGS sequence"/>
</dbReference>
<keyword evidence="2" id="KW-0689">Ribosomal protein</keyword>
<protein>
    <recommendedName>
        <fullName evidence="7">60S ribosomal protein L5</fullName>
    </recommendedName>
</protein>
<dbReference type="SUPFAM" id="SSF53137">
    <property type="entry name" value="Translational machinery components"/>
    <property type="match status" value="1"/>
</dbReference>
<proteinExistence type="inferred from homology"/>
<comment type="caution">
    <text evidence="5">The sequence shown here is derived from an EMBL/GenBank/DDBJ whole genome shotgun (WGS) entry which is preliminary data.</text>
</comment>
<keyword evidence="6" id="KW-1185">Reference proteome</keyword>
<evidence type="ECO:0008006" key="7">
    <source>
        <dbReference type="Google" id="ProtNLM"/>
    </source>
</evidence>
<name>A0A834NV78_VESGE</name>
<dbReference type="GO" id="GO:0006412">
    <property type="term" value="P:translation"/>
    <property type="evidence" value="ECO:0007669"/>
    <property type="project" value="InterPro"/>
</dbReference>
<dbReference type="GO" id="GO:0022625">
    <property type="term" value="C:cytosolic large ribosomal subunit"/>
    <property type="evidence" value="ECO:0007669"/>
    <property type="project" value="TreeGrafter"/>
</dbReference>
<feature type="region of interest" description="Disordered" evidence="4">
    <location>
        <begin position="1"/>
        <end position="25"/>
    </location>
</feature>
<dbReference type="PANTHER" id="PTHR23410:SF12">
    <property type="entry name" value="LARGE RIBOSOMAL SUBUNIT PROTEIN UL18"/>
    <property type="match status" value="1"/>
</dbReference>
<dbReference type="GO" id="GO:0008097">
    <property type="term" value="F:5S rRNA binding"/>
    <property type="evidence" value="ECO:0007669"/>
    <property type="project" value="InterPro"/>
</dbReference>
<dbReference type="GO" id="GO:0000027">
    <property type="term" value="P:ribosomal large subunit assembly"/>
    <property type="evidence" value="ECO:0007669"/>
    <property type="project" value="TreeGrafter"/>
</dbReference>
<evidence type="ECO:0000256" key="1">
    <source>
        <dbReference type="ARBA" id="ARBA00007116"/>
    </source>
</evidence>
<evidence type="ECO:0000313" key="5">
    <source>
        <dbReference type="EMBL" id="KAF7418673.1"/>
    </source>
</evidence>